<dbReference type="GO" id="GO:0046872">
    <property type="term" value="F:metal ion binding"/>
    <property type="evidence" value="ECO:0007669"/>
    <property type="project" value="UniProtKB-KW"/>
</dbReference>
<feature type="chain" id="PRO_5016680759" evidence="5">
    <location>
        <begin position="21"/>
        <end position="130"/>
    </location>
</feature>
<gene>
    <name evidence="7" type="primary">cyc</name>
    <name evidence="7" type="ORF">NCTC13315_01842</name>
</gene>
<dbReference type="PROSITE" id="PS51007">
    <property type="entry name" value="CYTC"/>
    <property type="match status" value="1"/>
</dbReference>
<organism evidence="7 8">
    <name type="scientific">Legionella beliardensis</name>
    <dbReference type="NCBI Taxonomy" id="91822"/>
    <lineage>
        <taxon>Bacteria</taxon>
        <taxon>Pseudomonadati</taxon>
        <taxon>Pseudomonadota</taxon>
        <taxon>Gammaproteobacteria</taxon>
        <taxon>Legionellales</taxon>
        <taxon>Legionellaceae</taxon>
        <taxon>Legionella</taxon>
    </lineage>
</organism>
<proteinExistence type="predicted"/>
<dbReference type="PANTHER" id="PTHR40942">
    <property type="match status" value="1"/>
</dbReference>
<dbReference type="AlphaFoldDB" id="A0A378I2T8"/>
<keyword evidence="1 4" id="KW-0349">Heme</keyword>
<dbReference type="InterPro" id="IPR009056">
    <property type="entry name" value="Cyt_c-like_dom"/>
</dbReference>
<evidence type="ECO:0000259" key="6">
    <source>
        <dbReference type="PROSITE" id="PS51007"/>
    </source>
</evidence>
<dbReference type="PANTHER" id="PTHR40942:SF4">
    <property type="entry name" value="CYTOCHROME C5"/>
    <property type="match status" value="1"/>
</dbReference>
<keyword evidence="5" id="KW-0732">Signal</keyword>
<feature type="signal peptide" evidence="5">
    <location>
        <begin position="1"/>
        <end position="20"/>
    </location>
</feature>
<dbReference type="EMBL" id="UGNV01000001">
    <property type="protein sequence ID" value="STX29303.1"/>
    <property type="molecule type" value="Genomic_DNA"/>
</dbReference>
<dbReference type="InterPro" id="IPR036909">
    <property type="entry name" value="Cyt_c-like_dom_sf"/>
</dbReference>
<keyword evidence="8" id="KW-1185">Reference proteome</keyword>
<dbReference type="RefSeq" id="WP_115302983.1">
    <property type="nucleotide sequence ID" value="NZ_CAAAHO010000007.1"/>
</dbReference>
<reference evidence="7 8" key="1">
    <citation type="submission" date="2018-06" db="EMBL/GenBank/DDBJ databases">
        <authorList>
            <consortium name="Pathogen Informatics"/>
            <person name="Doyle S."/>
        </authorList>
    </citation>
    <scope>NUCLEOTIDE SEQUENCE [LARGE SCALE GENOMIC DNA]</scope>
    <source>
        <strain evidence="7 8">NCTC13315</strain>
    </source>
</reference>
<evidence type="ECO:0000313" key="8">
    <source>
        <dbReference type="Proteomes" id="UP000254968"/>
    </source>
</evidence>
<evidence type="ECO:0000256" key="4">
    <source>
        <dbReference type="PROSITE-ProRule" id="PRU00433"/>
    </source>
</evidence>
<name>A0A378I2T8_9GAMM</name>
<dbReference type="SUPFAM" id="SSF46626">
    <property type="entry name" value="Cytochrome c"/>
    <property type="match status" value="1"/>
</dbReference>
<protein>
    <submittedName>
        <fullName evidence="7">Cytochrome c5</fullName>
    </submittedName>
</protein>
<dbReference type="OrthoDB" id="9814708at2"/>
<accession>A0A378I2T8</accession>
<dbReference type="Proteomes" id="UP000254968">
    <property type="component" value="Unassembled WGS sequence"/>
</dbReference>
<keyword evidence="2 4" id="KW-0479">Metal-binding</keyword>
<dbReference type="GO" id="GO:0009055">
    <property type="term" value="F:electron transfer activity"/>
    <property type="evidence" value="ECO:0007669"/>
    <property type="project" value="InterPro"/>
</dbReference>
<dbReference type="Pfam" id="PF13442">
    <property type="entry name" value="Cytochrome_CBB3"/>
    <property type="match status" value="1"/>
</dbReference>
<evidence type="ECO:0000256" key="3">
    <source>
        <dbReference type="ARBA" id="ARBA00023004"/>
    </source>
</evidence>
<evidence type="ECO:0000256" key="5">
    <source>
        <dbReference type="SAM" id="SignalP"/>
    </source>
</evidence>
<dbReference type="Gene3D" id="1.10.760.10">
    <property type="entry name" value="Cytochrome c-like domain"/>
    <property type="match status" value="1"/>
</dbReference>
<sequence>MKFWQTSLIINLLMINAATATTHHPEEFLSKIHGTKDEGRQIVQHFCATCHAKKPLIALGAPRINNKTDWEPRIAQGLAKLLAHTAEGYGAMPARGGCFECSDEQLQLAILAMLPVSLKNKLNNELKENK</sequence>
<dbReference type="GO" id="GO:0020037">
    <property type="term" value="F:heme binding"/>
    <property type="evidence" value="ECO:0007669"/>
    <property type="project" value="InterPro"/>
</dbReference>
<evidence type="ECO:0000256" key="1">
    <source>
        <dbReference type="ARBA" id="ARBA00022617"/>
    </source>
</evidence>
<evidence type="ECO:0000256" key="2">
    <source>
        <dbReference type="ARBA" id="ARBA00022723"/>
    </source>
</evidence>
<keyword evidence="3 4" id="KW-0408">Iron</keyword>
<evidence type="ECO:0000313" key="7">
    <source>
        <dbReference type="EMBL" id="STX29303.1"/>
    </source>
</evidence>
<feature type="domain" description="Cytochrome c" evidence="6">
    <location>
        <begin position="34"/>
        <end position="115"/>
    </location>
</feature>